<feature type="transmembrane region" description="Helical" evidence="1">
    <location>
        <begin position="174"/>
        <end position="191"/>
    </location>
</feature>
<feature type="transmembrane region" description="Helical" evidence="1">
    <location>
        <begin position="486"/>
        <end position="510"/>
    </location>
</feature>
<feature type="transmembrane region" description="Helical" evidence="1">
    <location>
        <begin position="431"/>
        <end position="449"/>
    </location>
</feature>
<evidence type="ECO:0008006" key="4">
    <source>
        <dbReference type="Google" id="ProtNLM"/>
    </source>
</evidence>
<gene>
    <name evidence="2" type="ordered locus">Metbo_1291</name>
</gene>
<feature type="transmembrane region" description="Helical" evidence="1">
    <location>
        <begin position="35"/>
        <end position="52"/>
    </location>
</feature>
<organism evidence="2 3">
    <name type="scientific">Methanobacterium lacus (strain AL-21)</name>
    <dbReference type="NCBI Taxonomy" id="877455"/>
    <lineage>
        <taxon>Archaea</taxon>
        <taxon>Methanobacteriati</taxon>
        <taxon>Methanobacteriota</taxon>
        <taxon>Methanomada group</taxon>
        <taxon>Methanobacteria</taxon>
        <taxon>Methanobacteriales</taxon>
        <taxon>Methanobacteriaceae</taxon>
        <taxon>Methanobacterium</taxon>
    </lineage>
</organism>
<feature type="transmembrane region" description="Helical" evidence="1">
    <location>
        <begin position="378"/>
        <end position="411"/>
    </location>
</feature>
<keyword evidence="1" id="KW-0812">Transmembrane</keyword>
<reference evidence="3" key="1">
    <citation type="submission" date="2011-02" db="EMBL/GenBank/DDBJ databases">
        <title>Complete sequence of Methanobacterium sp. AL-21.</title>
        <authorList>
            <consortium name="US DOE Joint Genome Institute"/>
            <person name="Lucas S."/>
            <person name="Copeland A."/>
            <person name="Lapidus A."/>
            <person name="Cheng J.-F."/>
            <person name="Goodwin L."/>
            <person name="Pitluck S."/>
            <person name="Chertkov O."/>
            <person name="Detter J.C."/>
            <person name="Han C."/>
            <person name="Tapia R."/>
            <person name="Land M."/>
            <person name="Hauser L."/>
            <person name="Kyrpides N."/>
            <person name="Ivanova N."/>
            <person name="Mikhailova N."/>
            <person name="Pagani I."/>
            <person name="Cadillo-Quiroz H."/>
            <person name="Imachi H."/>
            <person name="Zinder S."/>
            <person name="Liu W."/>
            <person name="Woyke T."/>
        </authorList>
    </citation>
    <scope>NUCLEOTIDE SEQUENCE [LARGE SCALE GENOMIC DNA]</scope>
    <source>
        <strain evidence="3">AL-21</strain>
    </source>
</reference>
<evidence type="ECO:0000313" key="3">
    <source>
        <dbReference type="Proteomes" id="UP000007490"/>
    </source>
</evidence>
<dbReference type="InterPro" id="IPR018701">
    <property type="entry name" value="DUF2206_membrane"/>
</dbReference>
<dbReference type="STRING" id="877455.Metbo_1291"/>
<feature type="transmembrane region" description="Helical" evidence="1">
    <location>
        <begin position="661"/>
        <end position="680"/>
    </location>
</feature>
<dbReference type="Pfam" id="PF09971">
    <property type="entry name" value="DUF2206"/>
    <property type="match status" value="1"/>
</dbReference>
<feature type="transmembrane region" description="Helical" evidence="1">
    <location>
        <begin position="278"/>
        <end position="296"/>
    </location>
</feature>
<dbReference type="Proteomes" id="UP000007490">
    <property type="component" value="Chromosome"/>
</dbReference>
<feature type="transmembrane region" description="Helical" evidence="1">
    <location>
        <begin position="530"/>
        <end position="551"/>
    </location>
</feature>
<feature type="transmembrane region" description="Helical" evidence="1">
    <location>
        <begin position="125"/>
        <end position="147"/>
    </location>
</feature>
<name>F0T713_METLA</name>
<evidence type="ECO:0000256" key="1">
    <source>
        <dbReference type="SAM" id="Phobius"/>
    </source>
</evidence>
<accession>F0T713</accession>
<feature type="transmembrane region" description="Helical" evidence="1">
    <location>
        <begin position="94"/>
        <end position="119"/>
    </location>
</feature>
<dbReference type="EMBL" id="CP002551">
    <property type="protein sequence ID" value="ADZ09533.1"/>
    <property type="molecule type" value="Genomic_DNA"/>
</dbReference>
<feature type="transmembrane region" description="Helical" evidence="1">
    <location>
        <begin position="302"/>
        <end position="319"/>
    </location>
</feature>
<feature type="transmembrane region" description="Helical" evidence="1">
    <location>
        <begin position="563"/>
        <end position="580"/>
    </location>
</feature>
<feature type="transmembrane region" description="Helical" evidence="1">
    <location>
        <begin position="58"/>
        <end position="82"/>
    </location>
</feature>
<dbReference type="eggNOG" id="arCOG00568">
    <property type="taxonomic scope" value="Archaea"/>
</dbReference>
<proteinExistence type="predicted"/>
<keyword evidence="1" id="KW-0472">Membrane</keyword>
<feature type="transmembrane region" description="Helical" evidence="1">
    <location>
        <begin position="461"/>
        <end position="480"/>
    </location>
</feature>
<sequence length="810" mass="92176">MEPLFRLIRAFPIFVYDIMLINNPLEMNDWHFPKFVKVVILMQSLMLLSLFLSMKGVIIPVITPLIGFVYLSFVPGYLILRILRLHHLGSVKSLLYGVGLSLFVLMFTGYIMNICLPVFGVKTPLTLTNLGICFTLLVLVLCLLSYLRDGKFEPLNSDNCGSCIDIGKLYRPSFLFLCLLPFLAVFGSYLMNLYSNNILTICLLVLIVFVLFLVVYDCIPEKFYIFAVWVVSISLLYSSSLISSMVWGWDVQNEFYLANLVLNYSLWNFSLPDAYNALLSVVMVAPVYSLFTHIDLDHVFKLVYPFIFSLMPMGLYKIFKSQIDSSKLAFLAVFLFVSFNTFFIELVTISREMTAEFFMVLLVLLILERKYKPSIVALLTVFSVCLVVSHYSLTYFFLICILGVTFLMLVYNISRFGLSRKTMGFNSSNNLGLLLFLTVFTTIVAYLWYGSYAQGFALKSITDVLGVVFLNVTQIVGQYIGGSGDVLSFALFAIFALVVVGLVGVLYLFVKLERQLESYEDKVTKFADWLDYRIVIGVSVAVLLILTLTLGPFKTWIVSVLRYMNFVVVFFTIMGFFFFFIEMKIKKFQFKYLAFAVMAFVMLIAGFLLPSFRAAFNMTRIYEITFLVLALFCVYGGIKVFESFTKGFNGHELGDSVPMKIFTVFMAVFLIFNAGLASVISDTSVPMSLSNGNLASDYYPLFNSAEAGSALWLSENKVSDSIYADVYGRFIFNRYIFSLDKIALENGVTDFTSYDPNNSYIYQRKLDINNYYLTGYTGMNDRNRVYLNMSVIVDPKSTVFDDGDSRVYYS</sequence>
<keyword evidence="1" id="KW-1133">Transmembrane helix</keyword>
<dbReference type="AlphaFoldDB" id="F0T713"/>
<feature type="transmembrane region" description="Helical" evidence="1">
    <location>
        <begin position="621"/>
        <end position="641"/>
    </location>
</feature>
<dbReference type="HOGENOM" id="CLU_023226_0_0_2"/>
<evidence type="ECO:0000313" key="2">
    <source>
        <dbReference type="EMBL" id="ADZ09533.1"/>
    </source>
</evidence>
<feature type="transmembrane region" description="Helical" evidence="1">
    <location>
        <begin position="223"/>
        <end position="249"/>
    </location>
</feature>
<protein>
    <recommendedName>
        <fullName evidence="4">DUF2206 domain-containing protein</fullName>
    </recommendedName>
</protein>
<feature type="transmembrane region" description="Helical" evidence="1">
    <location>
        <begin position="592"/>
        <end position="609"/>
    </location>
</feature>
<feature type="transmembrane region" description="Helical" evidence="1">
    <location>
        <begin position="328"/>
        <end position="347"/>
    </location>
</feature>
<dbReference type="KEGG" id="mel:Metbo_1291"/>
<feature type="transmembrane region" description="Helical" evidence="1">
    <location>
        <begin position="197"/>
        <end position="216"/>
    </location>
</feature>
<reference evidence="2 3" key="2">
    <citation type="journal article" date="2014" name="Int. J. Syst. Evol. Microbiol.">
        <title>Methanobacterium paludis sp. nov. and a novel strain of Methanobacterium lacus isolated from northern peatlands.</title>
        <authorList>
            <person name="Cadillo-Quiroz H."/>
            <person name="Brauer S.L."/>
            <person name="Goodson N."/>
            <person name="Yavitt J.B."/>
            <person name="Zinder S.H."/>
        </authorList>
    </citation>
    <scope>NUCLEOTIDE SEQUENCE [LARGE SCALE GENOMIC DNA]</scope>
    <source>
        <strain evidence="2 3">AL-21</strain>
    </source>
</reference>
<keyword evidence="3" id="KW-1185">Reference proteome</keyword>